<proteinExistence type="predicted"/>
<dbReference type="EMBL" id="JADCTT010000003">
    <property type="protein sequence ID" value="KAF9754440.1"/>
    <property type="molecule type" value="Genomic_DNA"/>
</dbReference>
<feature type="region of interest" description="Disordered" evidence="1">
    <location>
        <begin position="20"/>
        <end position="190"/>
    </location>
</feature>
<protein>
    <submittedName>
        <fullName evidence="2">Uncharacterized protein</fullName>
    </submittedName>
</protein>
<accession>A0A8H7TPN2</accession>
<organism evidence="2 3">
    <name type="scientific">Bionectria ochroleuca</name>
    <name type="common">Gliocladium roseum</name>
    <dbReference type="NCBI Taxonomy" id="29856"/>
    <lineage>
        <taxon>Eukaryota</taxon>
        <taxon>Fungi</taxon>
        <taxon>Dikarya</taxon>
        <taxon>Ascomycota</taxon>
        <taxon>Pezizomycotina</taxon>
        <taxon>Sordariomycetes</taxon>
        <taxon>Hypocreomycetidae</taxon>
        <taxon>Hypocreales</taxon>
        <taxon>Bionectriaceae</taxon>
        <taxon>Clonostachys</taxon>
    </lineage>
</organism>
<reference evidence="2" key="1">
    <citation type="submission" date="2020-10" db="EMBL/GenBank/DDBJ databases">
        <title>High-Quality Genome Resource of Clonostachys rosea strain S41 by Oxford Nanopore Long-Read Sequencing.</title>
        <authorList>
            <person name="Wang H."/>
        </authorList>
    </citation>
    <scope>NUCLEOTIDE SEQUENCE</scope>
    <source>
        <strain evidence="2">S41</strain>
    </source>
</reference>
<gene>
    <name evidence="2" type="ORF">IM811_009881</name>
</gene>
<dbReference type="AlphaFoldDB" id="A0A8H7TPN2"/>
<evidence type="ECO:0000313" key="2">
    <source>
        <dbReference type="EMBL" id="KAF9754440.1"/>
    </source>
</evidence>
<sequence length="219" mass="23712">MIPRQTCKTRLKQLWSYVKRGFRDGEDQGSGNRQPAPENQPATSSDDEPPKPPSQSSQNAGVRASPQRGLSNENLNTGSEQSIDASTGRGRERGATATDEDDEDIPLARLLSHRSNLARERSNQSSPGPSFASPTREGSTSSLPARYRRNSTVRARQGLGQGSLSLQQFPANGNEGRAQGGFDRLAYMPPSQPQGIPKFCRLPLEAAQPLVGPEHAPRI</sequence>
<dbReference type="Proteomes" id="UP000616885">
    <property type="component" value="Unassembled WGS sequence"/>
</dbReference>
<evidence type="ECO:0000256" key="1">
    <source>
        <dbReference type="SAM" id="MobiDB-lite"/>
    </source>
</evidence>
<name>A0A8H7TPN2_BIOOC</name>
<evidence type="ECO:0000313" key="3">
    <source>
        <dbReference type="Proteomes" id="UP000616885"/>
    </source>
</evidence>
<comment type="caution">
    <text evidence="2">The sequence shown here is derived from an EMBL/GenBank/DDBJ whole genome shotgun (WGS) entry which is preliminary data.</text>
</comment>
<feature type="compositionally biased region" description="Polar residues" evidence="1">
    <location>
        <begin position="68"/>
        <end position="85"/>
    </location>
</feature>
<feature type="compositionally biased region" description="Polar residues" evidence="1">
    <location>
        <begin position="123"/>
        <end position="143"/>
    </location>
</feature>